<dbReference type="PROSITE" id="PS51257">
    <property type="entry name" value="PROKAR_LIPOPROTEIN"/>
    <property type="match status" value="1"/>
</dbReference>
<reference evidence="1 2" key="1">
    <citation type="submission" date="2020-06" db="EMBL/GenBank/DDBJ databases">
        <authorList>
            <person name="Criscuolo A."/>
        </authorList>
    </citation>
    <scope>NUCLEOTIDE SEQUENCE [LARGE SCALE GENOMIC DNA]</scope>
    <source>
        <strain evidence="1">PXU-55</strain>
    </source>
</reference>
<evidence type="ECO:0000313" key="2">
    <source>
        <dbReference type="Proteomes" id="UP000533639"/>
    </source>
</evidence>
<dbReference type="Proteomes" id="UP000533639">
    <property type="component" value="Unassembled WGS sequence"/>
</dbReference>
<name>A0A9N8J6Q8_9FLAO</name>
<gene>
    <name evidence="1" type="ORF">FLAPXU55_03876</name>
</gene>
<dbReference type="RefSeq" id="WP_180860371.1">
    <property type="nucleotide sequence ID" value="NZ_CAIJDE010000059.1"/>
</dbReference>
<organism evidence="1 2">
    <name type="scientific">Flavobacterium panici</name>
    <dbReference type="NCBI Taxonomy" id="2654843"/>
    <lineage>
        <taxon>Bacteria</taxon>
        <taxon>Pseudomonadati</taxon>
        <taxon>Bacteroidota</taxon>
        <taxon>Flavobacteriia</taxon>
        <taxon>Flavobacteriales</taxon>
        <taxon>Flavobacteriaceae</taxon>
        <taxon>Flavobacterium</taxon>
    </lineage>
</organism>
<dbReference type="AlphaFoldDB" id="A0A9N8J6Q8"/>
<proteinExistence type="predicted"/>
<evidence type="ECO:0000313" key="1">
    <source>
        <dbReference type="EMBL" id="CAC9976152.1"/>
    </source>
</evidence>
<comment type="caution">
    <text evidence="1">The sequence shown here is derived from an EMBL/GenBank/DDBJ whole genome shotgun (WGS) entry which is preliminary data.</text>
</comment>
<sequence length="203" mass="24205">MKRLFFYLITIITLSIYSCSSVKEGLSPVNVYLNFKFKNNDTVFVIENKLNNNYAIDLLKERSIAVVTNNTNENSVGLKPPLYTEENWNAMNQKYRLKNTDEIWLKNTFWNQNDFKNVKIKFIKEDVFPKPFLFNEYMTEKKNEVIVFSFSEPIFYKNSEYVIFAKSETTTKKQFIQPNSIVVMKKENGKWILFQEIYDGNYY</sequence>
<accession>A0A9N8J6Q8</accession>
<keyword evidence="2" id="KW-1185">Reference proteome</keyword>
<dbReference type="EMBL" id="CAIJDE010000059">
    <property type="protein sequence ID" value="CAC9976152.1"/>
    <property type="molecule type" value="Genomic_DNA"/>
</dbReference>
<protein>
    <recommendedName>
        <fullName evidence="3">Lipoprotein</fullName>
    </recommendedName>
</protein>
<evidence type="ECO:0008006" key="3">
    <source>
        <dbReference type="Google" id="ProtNLM"/>
    </source>
</evidence>